<accession>A0A2Z6NIU7</accession>
<sequence>MVMEVVEILQGSIHSLKNRGEENQTRLAHSQWRNSIVHYSPEEVNLFRWNLDFPKLFPKGFILVAVARLSHRGFHTFPLHLSIVTRLNCIMTIVCTLPANDVFI</sequence>
<proteinExistence type="predicted"/>
<reference evidence="2" key="1">
    <citation type="journal article" date="2017" name="Front. Plant Sci.">
        <title>Climate Clever Clovers: New Paradigm to Reduce the Environmental Footprint of Ruminants by Breeding Low Methanogenic Forages Utilizing Haplotype Variation.</title>
        <authorList>
            <person name="Kaur P."/>
            <person name="Appels R."/>
            <person name="Bayer P.E."/>
            <person name="Keeble-Gagnere G."/>
            <person name="Wang J."/>
            <person name="Hirakawa H."/>
            <person name="Shirasawa K."/>
            <person name="Vercoe P."/>
            <person name="Stefanova K."/>
            <person name="Durmic Z."/>
            <person name="Nichols P."/>
            <person name="Revell C."/>
            <person name="Isobe S.N."/>
            <person name="Edwards D."/>
            <person name="Erskine W."/>
        </authorList>
    </citation>
    <scope>NUCLEOTIDE SEQUENCE [LARGE SCALE GENOMIC DNA]</scope>
    <source>
        <strain evidence="2">cv. Daliak</strain>
    </source>
</reference>
<evidence type="ECO:0000313" key="2">
    <source>
        <dbReference type="Proteomes" id="UP000242715"/>
    </source>
</evidence>
<name>A0A2Z6NIU7_TRISU</name>
<dbReference type="Proteomes" id="UP000242715">
    <property type="component" value="Unassembled WGS sequence"/>
</dbReference>
<dbReference type="AlphaFoldDB" id="A0A2Z6NIU7"/>
<keyword evidence="2" id="KW-1185">Reference proteome</keyword>
<organism evidence="1 2">
    <name type="scientific">Trifolium subterraneum</name>
    <name type="common">Subterranean clover</name>
    <dbReference type="NCBI Taxonomy" id="3900"/>
    <lineage>
        <taxon>Eukaryota</taxon>
        <taxon>Viridiplantae</taxon>
        <taxon>Streptophyta</taxon>
        <taxon>Embryophyta</taxon>
        <taxon>Tracheophyta</taxon>
        <taxon>Spermatophyta</taxon>
        <taxon>Magnoliopsida</taxon>
        <taxon>eudicotyledons</taxon>
        <taxon>Gunneridae</taxon>
        <taxon>Pentapetalae</taxon>
        <taxon>rosids</taxon>
        <taxon>fabids</taxon>
        <taxon>Fabales</taxon>
        <taxon>Fabaceae</taxon>
        <taxon>Papilionoideae</taxon>
        <taxon>50 kb inversion clade</taxon>
        <taxon>NPAAA clade</taxon>
        <taxon>Hologalegina</taxon>
        <taxon>IRL clade</taxon>
        <taxon>Trifolieae</taxon>
        <taxon>Trifolium</taxon>
    </lineage>
</organism>
<dbReference type="EMBL" id="DF973632">
    <property type="protein sequence ID" value="GAU36532.1"/>
    <property type="molecule type" value="Genomic_DNA"/>
</dbReference>
<evidence type="ECO:0000313" key="1">
    <source>
        <dbReference type="EMBL" id="GAU36532.1"/>
    </source>
</evidence>
<gene>
    <name evidence="1" type="ORF">TSUD_316580</name>
</gene>
<protein>
    <submittedName>
        <fullName evidence="1">Uncharacterized protein</fullName>
    </submittedName>
</protein>